<dbReference type="EMBL" id="FONN01000023">
    <property type="protein sequence ID" value="SFF28724.1"/>
    <property type="molecule type" value="Genomic_DNA"/>
</dbReference>
<comment type="subcellular location">
    <subcellularLocation>
        <location evidence="1">Cell membrane</location>
        <topology evidence="1">Multi-pass membrane protein</topology>
    </subcellularLocation>
</comment>
<dbReference type="InterPro" id="IPR000620">
    <property type="entry name" value="EamA_dom"/>
</dbReference>
<evidence type="ECO:0000256" key="6">
    <source>
        <dbReference type="ARBA" id="ARBA00023136"/>
    </source>
</evidence>
<evidence type="ECO:0000256" key="3">
    <source>
        <dbReference type="ARBA" id="ARBA00022475"/>
    </source>
</evidence>
<feature type="transmembrane region" description="Helical" evidence="7">
    <location>
        <begin position="238"/>
        <end position="255"/>
    </location>
</feature>
<dbReference type="GO" id="GO:0005886">
    <property type="term" value="C:plasma membrane"/>
    <property type="evidence" value="ECO:0007669"/>
    <property type="project" value="UniProtKB-SubCell"/>
</dbReference>
<feature type="domain" description="EamA" evidence="8">
    <location>
        <begin position="6"/>
        <end position="135"/>
    </location>
</feature>
<evidence type="ECO:0000256" key="4">
    <source>
        <dbReference type="ARBA" id="ARBA00022692"/>
    </source>
</evidence>
<dbReference type="PANTHER" id="PTHR42920">
    <property type="entry name" value="OS03G0707200 PROTEIN-RELATED"/>
    <property type="match status" value="1"/>
</dbReference>
<evidence type="ECO:0000256" key="7">
    <source>
        <dbReference type="SAM" id="Phobius"/>
    </source>
</evidence>
<keyword evidence="4 7" id="KW-0812">Transmembrane</keyword>
<dbReference type="InterPro" id="IPR037185">
    <property type="entry name" value="EmrE-like"/>
</dbReference>
<comment type="similarity">
    <text evidence="2">Belongs to the EamA transporter family.</text>
</comment>
<feature type="transmembrane region" description="Helical" evidence="7">
    <location>
        <begin position="206"/>
        <end position="226"/>
    </location>
</feature>
<name>A0A1I2HEW4_9BACL</name>
<evidence type="ECO:0000313" key="9">
    <source>
        <dbReference type="EMBL" id="SFF28724.1"/>
    </source>
</evidence>
<keyword evidence="5 7" id="KW-1133">Transmembrane helix</keyword>
<dbReference type="SUPFAM" id="SSF103481">
    <property type="entry name" value="Multidrug resistance efflux transporter EmrE"/>
    <property type="match status" value="2"/>
</dbReference>
<proteinExistence type="inferred from homology"/>
<dbReference type="AlphaFoldDB" id="A0A1I2HEW4"/>
<keyword evidence="3" id="KW-1003">Cell membrane</keyword>
<organism evidence="9 10">
    <name type="scientific">Paenibacillus algorifonticola</name>
    <dbReference type="NCBI Taxonomy" id="684063"/>
    <lineage>
        <taxon>Bacteria</taxon>
        <taxon>Bacillati</taxon>
        <taxon>Bacillota</taxon>
        <taxon>Bacilli</taxon>
        <taxon>Bacillales</taxon>
        <taxon>Paenibacillaceae</taxon>
        <taxon>Paenibacillus</taxon>
    </lineage>
</organism>
<dbReference type="Proteomes" id="UP000183410">
    <property type="component" value="Unassembled WGS sequence"/>
</dbReference>
<protein>
    <submittedName>
        <fullName evidence="9">Threonine/homoserine efflux transporter RhtA</fullName>
    </submittedName>
</protein>
<dbReference type="PANTHER" id="PTHR42920:SF5">
    <property type="entry name" value="EAMA DOMAIN-CONTAINING PROTEIN"/>
    <property type="match status" value="1"/>
</dbReference>
<feature type="transmembrane region" description="Helical" evidence="7">
    <location>
        <begin position="64"/>
        <end position="85"/>
    </location>
</feature>
<dbReference type="InterPro" id="IPR051258">
    <property type="entry name" value="Diverse_Substrate_Transporter"/>
</dbReference>
<feature type="transmembrane region" description="Helical" evidence="7">
    <location>
        <begin position="30"/>
        <end position="52"/>
    </location>
</feature>
<evidence type="ECO:0000256" key="1">
    <source>
        <dbReference type="ARBA" id="ARBA00004651"/>
    </source>
</evidence>
<feature type="transmembrane region" description="Helical" evidence="7">
    <location>
        <begin position="261"/>
        <end position="279"/>
    </location>
</feature>
<keyword evidence="6 7" id="KW-0472">Membrane</keyword>
<keyword evidence="10" id="KW-1185">Reference proteome</keyword>
<feature type="transmembrane region" description="Helical" evidence="7">
    <location>
        <begin position="173"/>
        <end position="194"/>
    </location>
</feature>
<feature type="transmembrane region" description="Helical" evidence="7">
    <location>
        <begin position="119"/>
        <end position="136"/>
    </location>
</feature>
<dbReference type="OrthoDB" id="9804865at2"/>
<feature type="transmembrane region" description="Helical" evidence="7">
    <location>
        <begin position="142"/>
        <end position="161"/>
    </location>
</feature>
<sequence length="311" mass="33853">MKPRNAELLIVLATVFWGCSYLFMKIGLESIAAFNLIALRFGLAFLLTSLLFWRSLRKVDWRTIKYSAMLGFLLFAVFACIMFGLKTTTTSNAGFLVSMTVIFVPLLSVILLKQKLAPSMRLSVLLALTGIALLTLKMPFSIGSGDILCMLSAVFYAFYIILTNSAAKASNTLNLGILQLGFAGGFGLLGMLLFETPTLPQTPASWVAVLALSLLCSGFGFIIQPIAQKYTTPTRTGLIFSLEPVFAAAVGFWFAHEILPPQGYVGAAFVLLAVVSSEIKWKRRGDAAFPVKAPVKVLGITKEKEVLQQTL</sequence>
<accession>A0A1I2HEW4</accession>
<evidence type="ECO:0000256" key="5">
    <source>
        <dbReference type="ARBA" id="ARBA00022989"/>
    </source>
</evidence>
<evidence type="ECO:0000259" key="8">
    <source>
        <dbReference type="Pfam" id="PF00892"/>
    </source>
</evidence>
<evidence type="ECO:0000313" key="10">
    <source>
        <dbReference type="Proteomes" id="UP000183410"/>
    </source>
</evidence>
<dbReference type="RefSeq" id="WP_046233848.1">
    <property type="nucleotide sequence ID" value="NZ_FONN01000023.1"/>
</dbReference>
<feature type="transmembrane region" description="Helical" evidence="7">
    <location>
        <begin position="7"/>
        <end position="24"/>
    </location>
</feature>
<feature type="transmembrane region" description="Helical" evidence="7">
    <location>
        <begin position="91"/>
        <end position="112"/>
    </location>
</feature>
<evidence type="ECO:0000256" key="2">
    <source>
        <dbReference type="ARBA" id="ARBA00007362"/>
    </source>
</evidence>
<gene>
    <name evidence="9" type="ORF">SAMN04487969_12330</name>
</gene>
<reference evidence="10" key="1">
    <citation type="submission" date="2016-10" db="EMBL/GenBank/DDBJ databases">
        <authorList>
            <person name="Varghese N."/>
            <person name="Submissions S."/>
        </authorList>
    </citation>
    <scope>NUCLEOTIDE SEQUENCE [LARGE SCALE GENOMIC DNA]</scope>
    <source>
        <strain evidence="10">CGMCC 1.10223</strain>
    </source>
</reference>
<dbReference type="Pfam" id="PF00892">
    <property type="entry name" value="EamA"/>
    <property type="match status" value="2"/>
</dbReference>
<feature type="domain" description="EamA" evidence="8">
    <location>
        <begin position="144"/>
        <end position="275"/>
    </location>
</feature>